<evidence type="ECO:0000313" key="3">
    <source>
        <dbReference type="EMBL" id="KAF5830145.1"/>
    </source>
</evidence>
<sequence>MLRAQSQSLLQQRRCCLTQRSPTLPVAASLHRASFAERRGQACFSGRKSQGTSLLMQSCVRQRSRMSRGRTMATKAMVNVDFASPSMLLGAVLIGGGVILLQMRNVENRVSRDADIVVAACISIVGSTLIFQGWRLDPLLLLCQQYPPYQQQQQQQQPQRRAAGAGYFQNAMRRRQRSGSPPPTGNGGGAQPYGGGYAGAWEDLEMLEGAPPAPGAVPAAYALPPGTAQQALHAVLHGMTRFMGGPASAWLGGQGGATVAPDESLASSTYSYYPQDQDPSVSQTLTALPSSPQLDDPSAFPSSAPYTPSFPAEISGSSYFDASPSYEPPFTGSSTASYRGDPPAATLTPFDGYGAYDAPPDAFEGATSSVYNGLYGGTEPPTSSAATSAVNAPTGAELDGSGPQGSTFPSYLYPPGYGADAEAAEDGYTAPWLDGEDLEEGIGRLDKPPLVPGVAENKDHLPSTSAAEVGSSTSGSSVSTSGQSIGPAEQQQQEQPRAAQGMQFEGRMSASAAVPEAEENARISSQMSNVEVGRPSHANSESGENGTSKAGDSSGLASFDSGRKTQQPEDLRRA</sequence>
<evidence type="ECO:0000313" key="4">
    <source>
        <dbReference type="Proteomes" id="UP000815325"/>
    </source>
</evidence>
<feature type="compositionally biased region" description="Basic and acidic residues" evidence="1">
    <location>
        <begin position="561"/>
        <end position="574"/>
    </location>
</feature>
<feature type="compositionally biased region" description="Gly residues" evidence="1">
    <location>
        <begin position="185"/>
        <end position="194"/>
    </location>
</feature>
<evidence type="ECO:0000256" key="1">
    <source>
        <dbReference type="SAM" id="MobiDB-lite"/>
    </source>
</evidence>
<proteinExistence type="predicted"/>
<protein>
    <submittedName>
        <fullName evidence="3">Ycf66 protein N-terminus-domain-containing protein</fullName>
    </submittedName>
</protein>
<feature type="compositionally biased region" description="Polar residues" evidence="1">
    <location>
        <begin position="275"/>
        <end position="293"/>
    </location>
</feature>
<dbReference type="Proteomes" id="UP000815325">
    <property type="component" value="Unassembled WGS sequence"/>
</dbReference>
<feature type="transmembrane region" description="Helical" evidence="2">
    <location>
        <begin position="114"/>
        <end position="134"/>
    </location>
</feature>
<feature type="compositionally biased region" description="Low complexity" evidence="1">
    <location>
        <begin position="463"/>
        <end position="500"/>
    </location>
</feature>
<name>A0ABQ7G6B5_DUNSA</name>
<accession>A0ABQ7G6B5</accession>
<keyword evidence="2" id="KW-0812">Transmembrane</keyword>
<keyword evidence="2" id="KW-1133">Transmembrane helix</keyword>
<feature type="compositionally biased region" description="Polar residues" evidence="1">
    <location>
        <begin position="537"/>
        <end position="551"/>
    </location>
</feature>
<gene>
    <name evidence="3" type="ORF">DUNSADRAFT_14963</name>
</gene>
<dbReference type="Pfam" id="PF07444">
    <property type="entry name" value="Ycf66_N"/>
    <property type="match status" value="1"/>
</dbReference>
<comment type="caution">
    <text evidence="3">The sequence shown here is derived from an EMBL/GenBank/DDBJ whole genome shotgun (WGS) entry which is preliminary data.</text>
</comment>
<feature type="region of interest" description="Disordered" evidence="1">
    <location>
        <begin position="173"/>
        <end position="194"/>
    </location>
</feature>
<reference evidence="3" key="1">
    <citation type="submission" date="2017-08" db="EMBL/GenBank/DDBJ databases">
        <authorList>
            <person name="Polle J.E."/>
            <person name="Barry K."/>
            <person name="Cushman J."/>
            <person name="Schmutz J."/>
            <person name="Tran D."/>
            <person name="Hathwaick L.T."/>
            <person name="Yim W.C."/>
            <person name="Jenkins J."/>
            <person name="Mckie-Krisberg Z.M."/>
            <person name="Prochnik S."/>
            <person name="Lindquist E."/>
            <person name="Dockter R.B."/>
            <person name="Adam C."/>
            <person name="Molina H."/>
            <person name="Bunkerborg J."/>
            <person name="Jin E."/>
            <person name="Buchheim M."/>
            <person name="Magnuson J."/>
        </authorList>
    </citation>
    <scope>NUCLEOTIDE SEQUENCE</scope>
    <source>
        <strain evidence="3">CCAP 19/18</strain>
    </source>
</reference>
<organism evidence="3 4">
    <name type="scientific">Dunaliella salina</name>
    <name type="common">Green alga</name>
    <name type="synonym">Protococcus salinus</name>
    <dbReference type="NCBI Taxonomy" id="3046"/>
    <lineage>
        <taxon>Eukaryota</taxon>
        <taxon>Viridiplantae</taxon>
        <taxon>Chlorophyta</taxon>
        <taxon>core chlorophytes</taxon>
        <taxon>Chlorophyceae</taxon>
        <taxon>CS clade</taxon>
        <taxon>Chlamydomonadales</taxon>
        <taxon>Dunaliellaceae</taxon>
        <taxon>Dunaliella</taxon>
    </lineage>
</organism>
<dbReference type="InterPro" id="IPR010004">
    <property type="entry name" value="Uncharacterised_Ycf66"/>
</dbReference>
<feature type="compositionally biased region" description="Polar residues" evidence="1">
    <location>
        <begin position="381"/>
        <end position="391"/>
    </location>
</feature>
<evidence type="ECO:0000256" key="2">
    <source>
        <dbReference type="SAM" id="Phobius"/>
    </source>
</evidence>
<feature type="region of interest" description="Disordered" evidence="1">
    <location>
        <begin position="381"/>
        <end position="574"/>
    </location>
</feature>
<feature type="transmembrane region" description="Helical" evidence="2">
    <location>
        <begin position="82"/>
        <end position="102"/>
    </location>
</feature>
<feature type="region of interest" description="Disordered" evidence="1">
    <location>
        <begin position="275"/>
        <end position="306"/>
    </location>
</feature>
<keyword evidence="4" id="KW-1185">Reference proteome</keyword>
<keyword evidence="2" id="KW-0472">Membrane</keyword>
<dbReference type="EMBL" id="MU070074">
    <property type="protein sequence ID" value="KAF5830145.1"/>
    <property type="molecule type" value="Genomic_DNA"/>
</dbReference>